<dbReference type="Pfam" id="PF13927">
    <property type="entry name" value="Ig_3"/>
    <property type="match status" value="2"/>
</dbReference>
<dbReference type="PANTHER" id="PTHR11475">
    <property type="entry name" value="OXIDASE/PEROXIDASE"/>
    <property type="match status" value="1"/>
</dbReference>
<dbReference type="InterPro" id="IPR034824">
    <property type="entry name" value="Peroxidasin_peroxidase"/>
</dbReference>
<dbReference type="InterPro" id="IPR003599">
    <property type="entry name" value="Ig_sub"/>
</dbReference>
<dbReference type="SMART" id="SM00409">
    <property type="entry name" value="IG"/>
    <property type="match status" value="3"/>
</dbReference>
<feature type="domain" description="Ig-like" evidence="5">
    <location>
        <begin position="2"/>
        <end position="89"/>
    </location>
</feature>
<evidence type="ECO:0000256" key="4">
    <source>
        <dbReference type="ARBA" id="ARBA00023180"/>
    </source>
</evidence>
<evidence type="ECO:0000256" key="2">
    <source>
        <dbReference type="ARBA" id="ARBA00022525"/>
    </source>
</evidence>
<evidence type="ECO:0000256" key="3">
    <source>
        <dbReference type="ARBA" id="ARBA00022723"/>
    </source>
</evidence>
<dbReference type="Pfam" id="PF07679">
    <property type="entry name" value="I-set"/>
    <property type="match status" value="1"/>
</dbReference>
<proteinExistence type="predicted"/>
<evidence type="ECO:0000313" key="7">
    <source>
        <dbReference type="RefSeq" id="XP_006814927.1"/>
    </source>
</evidence>
<gene>
    <name evidence="7" type="primary">LOC100372911</name>
</gene>
<dbReference type="PRINTS" id="PR00457">
    <property type="entry name" value="ANPEROXIDASE"/>
</dbReference>
<dbReference type="InterPro" id="IPR019791">
    <property type="entry name" value="Haem_peroxidase_animal"/>
</dbReference>
<evidence type="ECO:0000259" key="5">
    <source>
        <dbReference type="PROSITE" id="PS50835"/>
    </source>
</evidence>
<feature type="domain" description="Ig-like" evidence="5">
    <location>
        <begin position="186"/>
        <end position="274"/>
    </location>
</feature>
<dbReference type="InterPro" id="IPR013098">
    <property type="entry name" value="Ig_I-set"/>
</dbReference>
<evidence type="ECO:0000313" key="6">
    <source>
        <dbReference type="Proteomes" id="UP000694865"/>
    </source>
</evidence>
<keyword evidence="6" id="KW-1185">Reference proteome</keyword>
<dbReference type="PROSITE" id="PS50292">
    <property type="entry name" value="PEROXIDASE_3"/>
    <property type="match status" value="1"/>
</dbReference>
<dbReference type="Gene3D" id="1.10.640.10">
    <property type="entry name" value="Haem peroxidase domain superfamily, animal type"/>
    <property type="match status" value="1"/>
</dbReference>
<organism evidence="6 7">
    <name type="scientific">Saccoglossus kowalevskii</name>
    <name type="common">Acorn worm</name>
    <dbReference type="NCBI Taxonomy" id="10224"/>
    <lineage>
        <taxon>Eukaryota</taxon>
        <taxon>Metazoa</taxon>
        <taxon>Hemichordata</taxon>
        <taxon>Enteropneusta</taxon>
        <taxon>Harrimaniidae</taxon>
        <taxon>Saccoglossus</taxon>
    </lineage>
</organism>
<protein>
    <submittedName>
        <fullName evidence="7">Peroxidasin-like</fullName>
    </submittedName>
</protein>
<dbReference type="PROSITE" id="PS50835">
    <property type="entry name" value="IG_LIKE"/>
    <property type="match status" value="3"/>
</dbReference>
<feature type="domain" description="Ig-like" evidence="5">
    <location>
        <begin position="94"/>
        <end position="181"/>
    </location>
</feature>
<dbReference type="InterPro" id="IPR003598">
    <property type="entry name" value="Ig_sub2"/>
</dbReference>
<reference evidence="7" key="1">
    <citation type="submission" date="2025-08" db="UniProtKB">
        <authorList>
            <consortium name="RefSeq"/>
        </authorList>
    </citation>
    <scope>IDENTIFICATION</scope>
    <source>
        <tissue evidence="7">Testes</tissue>
    </source>
</reference>
<dbReference type="CDD" id="cd09826">
    <property type="entry name" value="peroxidasin_like"/>
    <property type="match status" value="1"/>
</dbReference>
<feature type="non-terminal residue" evidence="7">
    <location>
        <position position="1"/>
    </location>
</feature>
<accession>A0ABM0M4I6</accession>
<dbReference type="InterPro" id="IPR010255">
    <property type="entry name" value="Haem_peroxidase_sf"/>
</dbReference>
<dbReference type="PANTHER" id="PTHR11475:SF58">
    <property type="entry name" value="PEROXIDASIN"/>
    <property type="match status" value="1"/>
</dbReference>
<comment type="subcellular location">
    <subcellularLocation>
        <location evidence="1">Secreted</location>
    </subcellularLocation>
</comment>
<dbReference type="SUPFAM" id="SSF48726">
    <property type="entry name" value="Immunoglobulin"/>
    <property type="match status" value="3"/>
</dbReference>
<dbReference type="Proteomes" id="UP000694865">
    <property type="component" value="Unplaced"/>
</dbReference>
<dbReference type="Pfam" id="PF03098">
    <property type="entry name" value="An_peroxidase"/>
    <property type="match status" value="1"/>
</dbReference>
<dbReference type="InterPro" id="IPR037120">
    <property type="entry name" value="Haem_peroxidase_sf_animal"/>
</dbReference>
<dbReference type="RefSeq" id="XP_006814927.1">
    <property type="nucleotide sequence ID" value="XM_006814864.1"/>
</dbReference>
<dbReference type="InterPro" id="IPR036179">
    <property type="entry name" value="Ig-like_dom_sf"/>
</dbReference>
<sequence length="1027" mass="114778">SPAFSYRPEDTEVREGESVVLHCSATGYPRPTITWTKSDEIIPNGKTEKFNVSPSGSLQILNVERNDHGTYECLAANGLDSITAVAQLIVLIPPGFDRRPSDQIAVEGRTIEFICRAYGNPEPVIAWTKMGNPLPEDRRHTLLPDGTLRIARVTKDDEGSYECQAINTAGHRQSTANLEVSKRVPPVFLITPTDLDVVSGSDVQIPCNANGYPLPTITWSKDGIQISESNKFYINPDGFLIIRDAGRIDQGRLSANTEYPGDNIVNQSINEAIANVDRAFNSTRTSLFDKSKPRTPSDLLTLFKFPTPEAIEIARAAEIFETTLEIIHESVENGMRVNLSHVGYKNLFNNIVSPDHLEIIANLSGCTTHRSAINCSDMCYHQKYRSYDGTCNNLQHVTRGSALTAFSRILKPIYENGFNTPVGWNHSQLYYGVSKPSARLVSIHVAASPQVENDEKFTHMLMQWGQFTDHDLDLTVLSPSKVQFIDGQRCNETCDNQPPCFPIPIPEGDPRIVRSTCMEFTRSSAVCGSGSTSVFFNTVMPREQINSITSYIDASNVYGSSKSLTDELRDFASERGLLRTGNIVASSGKPLLPFNRNTPIDCLRDENASPVPCFLAGDARANEQLGLLSMHTIWMRESNRIATQLLNLNPHWDGETLFQESRKIVGAQMQHITYTHWLPKILGPHGMQLMGEYTGYNPNTDSSIINAFATAAFRFGHGIVNPVIYRLNSTFQPIPEGNIPLHRAFFSPYRIVDEGGIDPVLRGLFGTPAKDLNSEQVLNTELTEHLFEMVHHVALDLAALNIQRGRDHALPGYNDWRVYCNMSAVSSFNELKDEISNADVRDKLERLYHHPGNVDLWVAGMVEDPLPGGILGPTFTCIIAKQFQRTRDGDRFWYENPGVFTAAQLTQIKQTSLSSVICENSDHINRIQKDVFLKATYPTGYLKCEEITAMDLRVWTDCCEDCSNNNDYSVTQLFRFKKSDKFTPAVDENKINDKEKTDTQQSMGNAMEHLTDIVTELQQTVQDLLNQ</sequence>
<dbReference type="InterPro" id="IPR013783">
    <property type="entry name" value="Ig-like_fold"/>
</dbReference>
<evidence type="ECO:0000256" key="1">
    <source>
        <dbReference type="ARBA" id="ARBA00004613"/>
    </source>
</evidence>
<dbReference type="InterPro" id="IPR007110">
    <property type="entry name" value="Ig-like_dom"/>
</dbReference>
<dbReference type="Gene3D" id="2.60.40.10">
    <property type="entry name" value="Immunoglobulins"/>
    <property type="match status" value="3"/>
</dbReference>
<keyword evidence="4" id="KW-0325">Glycoprotein</keyword>
<keyword evidence="3" id="KW-0479">Metal-binding</keyword>
<feature type="non-terminal residue" evidence="7">
    <location>
        <position position="1027"/>
    </location>
</feature>
<dbReference type="GeneID" id="100372911"/>
<keyword evidence="2" id="KW-0964">Secreted</keyword>
<dbReference type="SUPFAM" id="SSF48113">
    <property type="entry name" value="Heme-dependent peroxidases"/>
    <property type="match status" value="1"/>
</dbReference>
<dbReference type="SMART" id="SM00408">
    <property type="entry name" value="IGc2"/>
    <property type="match status" value="3"/>
</dbReference>
<name>A0ABM0M4I6_SACKO</name>